<dbReference type="PROSITE" id="PS51918">
    <property type="entry name" value="RADICAL_SAM"/>
    <property type="match status" value="1"/>
</dbReference>
<dbReference type="InterPro" id="IPR058240">
    <property type="entry name" value="rSAM_sf"/>
</dbReference>
<organism evidence="9 10">
    <name type="scientific">Vibrio penaeicida</name>
    <dbReference type="NCBI Taxonomy" id="104609"/>
    <lineage>
        <taxon>Bacteria</taxon>
        <taxon>Pseudomonadati</taxon>
        <taxon>Pseudomonadota</taxon>
        <taxon>Gammaproteobacteria</taxon>
        <taxon>Vibrionales</taxon>
        <taxon>Vibrionaceae</taxon>
        <taxon>Vibrio</taxon>
    </lineage>
</organism>
<dbReference type="InterPro" id="IPR013785">
    <property type="entry name" value="Aldolase_TIM"/>
</dbReference>
<dbReference type="Pfam" id="PF13186">
    <property type="entry name" value="SPASM"/>
    <property type="match status" value="1"/>
</dbReference>
<dbReference type="PANTHER" id="PTHR43273:SF3">
    <property type="entry name" value="ANAEROBIC SULFATASE-MATURATING ENZYME HOMOLOG ASLB-RELATED"/>
    <property type="match status" value="1"/>
</dbReference>
<keyword evidence="5" id="KW-0408">Iron</keyword>
<dbReference type="Proteomes" id="UP001156690">
    <property type="component" value="Unassembled WGS sequence"/>
</dbReference>
<evidence type="ECO:0000256" key="1">
    <source>
        <dbReference type="ARBA" id="ARBA00001966"/>
    </source>
</evidence>
<dbReference type="RefSeq" id="WP_126610403.1">
    <property type="nucleotide sequence ID" value="NZ_AP025145.1"/>
</dbReference>
<dbReference type="EMBL" id="BSNX01000012">
    <property type="protein sequence ID" value="GLQ72167.1"/>
    <property type="molecule type" value="Genomic_DNA"/>
</dbReference>
<dbReference type="GO" id="GO:0046872">
    <property type="term" value="F:metal ion binding"/>
    <property type="evidence" value="ECO:0007669"/>
    <property type="project" value="UniProtKB-KW"/>
</dbReference>
<dbReference type="SFLD" id="SFLDG01384">
    <property type="entry name" value="thioether_bond_formation_requi"/>
    <property type="match status" value="1"/>
</dbReference>
<accession>A0AAV5NQB6</accession>
<dbReference type="NCBIfam" id="TIGR03942">
    <property type="entry name" value="sulfatase_rSAM"/>
    <property type="match status" value="1"/>
</dbReference>
<keyword evidence="4" id="KW-0479">Metal-binding</keyword>
<dbReference type="InterPro" id="IPR023885">
    <property type="entry name" value="4Fe4S-binding_SPASM_dom"/>
</dbReference>
<dbReference type="InterPro" id="IPR034491">
    <property type="entry name" value="Anaerob_Ser_sulfatase-maturase"/>
</dbReference>
<evidence type="ECO:0000313" key="9">
    <source>
        <dbReference type="EMBL" id="GLQ72167.1"/>
    </source>
</evidence>
<name>A0AAV5NQB6_9VIBR</name>
<dbReference type="SFLD" id="SFLDG01072">
    <property type="entry name" value="dehydrogenase_like"/>
    <property type="match status" value="1"/>
</dbReference>
<dbReference type="GO" id="GO:0051539">
    <property type="term" value="F:4 iron, 4 sulfur cluster binding"/>
    <property type="evidence" value="ECO:0007669"/>
    <property type="project" value="UniProtKB-KW"/>
</dbReference>
<dbReference type="SFLD" id="SFLDF00285">
    <property type="entry name" value="anaerobic_Ser-type_sulfatase-m"/>
    <property type="match status" value="1"/>
</dbReference>
<dbReference type="SFLD" id="SFLDG01067">
    <property type="entry name" value="SPASM/twitch_domain_containing"/>
    <property type="match status" value="1"/>
</dbReference>
<keyword evidence="3" id="KW-0949">S-adenosyl-L-methionine</keyword>
<dbReference type="InterPro" id="IPR007197">
    <property type="entry name" value="rSAM"/>
</dbReference>
<dbReference type="CDD" id="cd01335">
    <property type="entry name" value="Radical_SAM"/>
    <property type="match status" value="1"/>
</dbReference>
<dbReference type="SUPFAM" id="SSF102114">
    <property type="entry name" value="Radical SAM enzymes"/>
    <property type="match status" value="1"/>
</dbReference>
<comment type="cofactor">
    <cofactor evidence="1">
        <name>[4Fe-4S] cluster</name>
        <dbReference type="ChEBI" id="CHEBI:49883"/>
    </cofactor>
</comment>
<protein>
    <submittedName>
        <fullName evidence="9">Anaerobic sulfatase maturase AslB</fullName>
    </submittedName>
</protein>
<keyword evidence="6" id="KW-0411">Iron-sulfur</keyword>
<gene>
    <name evidence="9" type="ORF">GCM10007932_15270</name>
</gene>
<dbReference type="SFLD" id="SFLDS00029">
    <property type="entry name" value="Radical_SAM"/>
    <property type="match status" value="1"/>
</dbReference>
<evidence type="ECO:0000259" key="8">
    <source>
        <dbReference type="PROSITE" id="PS51918"/>
    </source>
</evidence>
<dbReference type="Pfam" id="PF04055">
    <property type="entry name" value="Radical_SAM"/>
    <property type="match status" value="1"/>
</dbReference>
<feature type="domain" description="Radical SAM core" evidence="8">
    <location>
        <begin position="17"/>
        <end position="252"/>
    </location>
</feature>
<evidence type="ECO:0000256" key="2">
    <source>
        <dbReference type="ARBA" id="ARBA00022485"/>
    </source>
</evidence>
<comment type="similarity">
    <text evidence="7">Belongs to the radical SAM superfamily. Anaerobic sulfatase-maturating enzyme family.</text>
</comment>
<dbReference type="InterPro" id="IPR023867">
    <property type="entry name" value="Sulphatase_maturase_rSAM"/>
</dbReference>
<keyword evidence="10" id="KW-1185">Reference proteome</keyword>
<proteinExistence type="inferred from homology"/>
<dbReference type="Gene3D" id="3.20.20.70">
    <property type="entry name" value="Aldolase class I"/>
    <property type="match status" value="1"/>
</dbReference>
<dbReference type="SFLD" id="SFLDG01386">
    <property type="entry name" value="main_SPASM_domain-containing"/>
    <property type="match status" value="1"/>
</dbReference>
<dbReference type="AlphaFoldDB" id="A0AAV5NQB6"/>
<dbReference type="CDD" id="cd21120">
    <property type="entry name" value="SPASM_anSME"/>
    <property type="match status" value="1"/>
</dbReference>
<dbReference type="PANTHER" id="PTHR43273">
    <property type="entry name" value="ANAEROBIC SULFATASE-MATURATING ENZYME HOMOLOG ASLB-RELATED"/>
    <property type="match status" value="1"/>
</dbReference>
<evidence type="ECO:0000256" key="5">
    <source>
        <dbReference type="ARBA" id="ARBA00023004"/>
    </source>
</evidence>
<evidence type="ECO:0000256" key="7">
    <source>
        <dbReference type="ARBA" id="ARBA00023601"/>
    </source>
</evidence>
<evidence type="ECO:0000256" key="6">
    <source>
        <dbReference type="ARBA" id="ARBA00023014"/>
    </source>
</evidence>
<evidence type="ECO:0000313" key="10">
    <source>
        <dbReference type="Proteomes" id="UP001156690"/>
    </source>
</evidence>
<dbReference type="InterPro" id="IPR047207">
    <property type="entry name" value="SPASM_anSME"/>
</dbReference>
<evidence type="ECO:0000256" key="4">
    <source>
        <dbReference type="ARBA" id="ARBA00022723"/>
    </source>
</evidence>
<dbReference type="NCBIfam" id="TIGR04085">
    <property type="entry name" value="rSAM_more_4Fe4S"/>
    <property type="match status" value="1"/>
</dbReference>
<dbReference type="GO" id="GO:0016491">
    <property type="term" value="F:oxidoreductase activity"/>
    <property type="evidence" value="ECO:0007669"/>
    <property type="project" value="InterPro"/>
</dbReference>
<sequence>MNTLNTAIKSPHPLRIKTYKPKAARPFHVLSKPIGPLCNLDCEYCFYLDKTEYYPGQNRFDMTDAALEAHVKNYIDSQPLGCKEVVFGWQGGEPTMRGIEFFERAVAFQKKHSREGMSISNTIQTNGVLIDERWASFLKDNDFLVGVSLDGDEALHDHFRKTRSAKGSYKQVVRGLKTLLKYGVETNVLIVVQSDNAQYPQRVYEHITSLGVQFIQFIPVVEAEKGIGVSHRSVSAEQFGRFMIEVFDVWRKRDLGRVFVSHFDNALGMALGMPSTNCVHSPQCGENLVMEHNGDVYSCDHFVYPEFKLGNLNRRDYPDLIETPVQQSFAKRKPVGTALHCVNCSQRDLCHGACPAQRIDEVGELSITAKHRLCEGYFAFFSHIRPYLKAMGACLKRGWSPVHYVRFLPSDKRTS</sequence>
<evidence type="ECO:0000256" key="3">
    <source>
        <dbReference type="ARBA" id="ARBA00022691"/>
    </source>
</evidence>
<keyword evidence="2" id="KW-0004">4Fe-4S</keyword>
<reference evidence="10" key="1">
    <citation type="journal article" date="2019" name="Int. J. Syst. Evol. Microbiol.">
        <title>The Global Catalogue of Microorganisms (GCM) 10K type strain sequencing project: providing services to taxonomists for standard genome sequencing and annotation.</title>
        <authorList>
            <consortium name="The Broad Institute Genomics Platform"/>
            <consortium name="The Broad Institute Genome Sequencing Center for Infectious Disease"/>
            <person name="Wu L."/>
            <person name="Ma J."/>
        </authorList>
    </citation>
    <scope>NUCLEOTIDE SEQUENCE [LARGE SCALE GENOMIC DNA]</scope>
    <source>
        <strain evidence="10">NBRC 15640</strain>
    </source>
</reference>
<comment type="caution">
    <text evidence="9">The sequence shown here is derived from an EMBL/GenBank/DDBJ whole genome shotgun (WGS) entry which is preliminary data.</text>
</comment>